<dbReference type="RefSeq" id="WP_136140255.1">
    <property type="nucleotide sequence ID" value="NZ_CP039247.1"/>
</dbReference>
<sequence length="460" mass="51238">MDFSVEEMLNRPEDQWFERKAFGIQQKDLAKAIIAFANAEGGMIVVGIKDRKVEGQASATLDNKLRQTPIEFTDPTVRCDVSVIETTHANGNPAQLYCFHIQASERVHYRVDGECFLRVGDQSHSLGPDEILELRYSKGEQLFDAQPVAGTSLADLNSTDVDSYAYMIGSTSGIDALRARGLMSHNGTPTVASHLLFGTEVPQRFPNAHIRVLKFAEPDRLPGRYQQLLDDKRFEGTLPEQLESARTAILSMLPRVTRLGDNGKFIEETMIPPDAWLEGLVNAVIHRSYSISGDHIRFEIFPDKIVISSPGRFPGLADPRNPESIARFARNPHIARVACELRIGQELGEGIRRIFREMRSVGFLDPVYQQTHGSVVLTLQAVRRLSNEQLSELPAHSEAVLEALQKSAIPMSTRQVADSIDVSVPSARKALQALRDAKIILWNGNSPRDPRATWSVPDRL</sequence>
<dbReference type="EMBL" id="CP039247">
    <property type="protein sequence ID" value="QCB27365.1"/>
    <property type="molecule type" value="Genomic_DNA"/>
</dbReference>
<dbReference type="Gene3D" id="3.30.565.60">
    <property type="match status" value="1"/>
</dbReference>
<protein>
    <submittedName>
        <fullName evidence="2">Divergent AAA domain protein</fullName>
    </submittedName>
</protein>
<keyword evidence="3" id="KW-1185">Reference proteome</keyword>
<evidence type="ECO:0000259" key="1">
    <source>
        <dbReference type="Pfam" id="PF04326"/>
    </source>
</evidence>
<evidence type="ECO:0000313" key="2">
    <source>
        <dbReference type="EMBL" id="QCB27365.1"/>
    </source>
</evidence>
<dbReference type="InterPro" id="IPR038475">
    <property type="entry name" value="RecG_C_sf"/>
</dbReference>
<dbReference type="OrthoDB" id="9805115at2"/>
<dbReference type="PANTHER" id="PTHR30595">
    <property type="entry name" value="GLPR-RELATED TRANSCRIPTIONAL REPRESSOR"/>
    <property type="match status" value="1"/>
</dbReference>
<dbReference type="Proteomes" id="UP000296352">
    <property type="component" value="Chromosome"/>
</dbReference>
<reference evidence="2 3" key="1">
    <citation type="submission" date="2019-04" db="EMBL/GenBank/DDBJ databases">
        <title>Corynebacterium endometrii sp. nov., isolated from the uterus of a cow with endometritis.</title>
        <authorList>
            <person name="Ballas P."/>
            <person name="Ruckert C."/>
            <person name="Wagener K."/>
            <person name="Drillich M."/>
            <person name="Kaempfer P."/>
            <person name="Busse H.-J."/>
            <person name="Ehling-Schulz M."/>
        </authorList>
    </citation>
    <scope>NUCLEOTIDE SEQUENCE [LARGE SCALE GENOMIC DNA]</scope>
    <source>
        <strain evidence="2 3">LMM-1653</strain>
    </source>
</reference>
<proteinExistence type="predicted"/>
<organism evidence="2 3">
    <name type="scientific">Corynebacterium endometrii</name>
    <dbReference type="NCBI Taxonomy" id="2488819"/>
    <lineage>
        <taxon>Bacteria</taxon>
        <taxon>Bacillati</taxon>
        <taxon>Actinomycetota</taxon>
        <taxon>Actinomycetes</taxon>
        <taxon>Mycobacteriales</taxon>
        <taxon>Corynebacteriaceae</taxon>
        <taxon>Corynebacterium</taxon>
    </lineage>
</organism>
<dbReference type="AlphaFoldDB" id="A0A4P7QCY4"/>
<dbReference type="Pfam" id="PF13749">
    <property type="entry name" value="HATPase_c_4"/>
    <property type="match status" value="1"/>
</dbReference>
<dbReference type="Gene3D" id="3.30.950.30">
    <property type="entry name" value="Schlafen, AAA domain"/>
    <property type="match status" value="1"/>
</dbReference>
<name>A0A4P7QCY4_9CORY</name>
<dbReference type="Pfam" id="PF04326">
    <property type="entry name" value="SLFN_AlbA_2"/>
    <property type="match status" value="1"/>
</dbReference>
<feature type="domain" description="Schlafen AlbA-2" evidence="1">
    <location>
        <begin position="13"/>
        <end position="125"/>
    </location>
</feature>
<gene>
    <name evidence="2" type="ORF">CENDO_00275</name>
</gene>
<dbReference type="PANTHER" id="PTHR30595:SF6">
    <property type="entry name" value="SCHLAFEN ALBA-2 DOMAIN-CONTAINING PROTEIN"/>
    <property type="match status" value="1"/>
</dbReference>
<accession>A0A4P7QCY4</accession>
<dbReference type="InterPro" id="IPR007421">
    <property type="entry name" value="Schlafen_AlbA_2_dom"/>
</dbReference>
<dbReference type="KEGG" id="cee:CENDO_00275"/>
<dbReference type="InterPro" id="IPR038461">
    <property type="entry name" value="Schlafen_AlbA_2_dom_sf"/>
</dbReference>
<evidence type="ECO:0000313" key="3">
    <source>
        <dbReference type="Proteomes" id="UP000296352"/>
    </source>
</evidence>